<feature type="region of interest" description="Disordered" evidence="10">
    <location>
        <begin position="353"/>
        <end position="392"/>
    </location>
</feature>
<dbReference type="RefSeq" id="XP_025029032.1">
    <property type="nucleotide sequence ID" value="XM_025173264.1"/>
</dbReference>
<dbReference type="InterPro" id="IPR036179">
    <property type="entry name" value="Ig-like_dom_sf"/>
</dbReference>
<dbReference type="PANTHER" id="PTHR16675">
    <property type="entry name" value="MHC CLASS I-RELATED"/>
    <property type="match status" value="1"/>
</dbReference>
<reference evidence="14" key="1">
    <citation type="submission" date="2025-08" db="UniProtKB">
        <authorList>
            <consortium name="RefSeq"/>
        </authorList>
    </citation>
    <scope>IDENTIFICATION</scope>
    <source>
        <tissue evidence="14">Liver</tissue>
    </source>
</reference>
<dbReference type="Pfam" id="PF00129">
    <property type="entry name" value="MHC_I"/>
    <property type="match status" value="1"/>
</dbReference>
<dbReference type="OrthoDB" id="8936120at2759"/>
<evidence type="ECO:0000313" key="13">
    <source>
        <dbReference type="Proteomes" id="UP000695026"/>
    </source>
</evidence>
<evidence type="ECO:0000313" key="14">
    <source>
        <dbReference type="RefSeq" id="XP_025029032.1"/>
    </source>
</evidence>
<organism evidence="13 14">
    <name type="scientific">Python bivittatus</name>
    <name type="common">Burmese python</name>
    <name type="synonym">Python molurus bivittatus</name>
    <dbReference type="NCBI Taxonomy" id="176946"/>
    <lineage>
        <taxon>Eukaryota</taxon>
        <taxon>Metazoa</taxon>
        <taxon>Chordata</taxon>
        <taxon>Craniata</taxon>
        <taxon>Vertebrata</taxon>
        <taxon>Euteleostomi</taxon>
        <taxon>Lepidosauria</taxon>
        <taxon>Squamata</taxon>
        <taxon>Bifurcata</taxon>
        <taxon>Unidentata</taxon>
        <taxon>Episquamata</taxon>
        <taxon>Toxicofera</taxon>
        <taxon>Serpentes</taxon>
        <taxon>Henophidia</taxon>
        <taxon>Pythonidae</taxon>
        <taxon>Python</taxon>
    </lineage>
</organism>
<dbReference type="InterPro" id="IPR003006">
    <property type="entry name" value="Ig/MHC_CS"/>
</dbReference>
<dbReference type="GO" id="GO:0042612">
    <property type="term" value="C:MHC class I protein complex"/>
    <property type="evidence" value="ECO:0007669"/>
    <property type="project" value="UniProtKB-KW"/>
</dbReference>
<dbReference type="FunFam" id="2.60.40.10:FF:000204">
    <property type="entry name" value="Major histocompatibility complex, class I-related protein"/>
    <property type="match status" value="2"/>
</dbReference>
<evidence type="ECO:0000256" key="4">
    <source>
        <dbReference type="ARBA" id="ARBA00022729"/>
    </source>
</evidence>
<evidence type="ECO:0000256" key="11">
    <source>
        <dbReference type="SAM" id="Phobius"/>
    </source>
</evidence>
<proteinExistence type="predicted"/>
<dbReference type="Gene3D" id="2.60.40.10">
    <property type="entry name" value="Immunoglobulins"/>
    <property type="match status" value="2"/>
</dbReference>
<dbReference type="PROSITE" id="PS50835">
    <property type="entry name" value="IG_LIKE"/>
    <property type="match status" value="2"/>
</dbReference>
<evidence type="ECO:0000256" key="8">
    <source>
        <dbReference type="ARBA" id="ARBA00023157"/>
    </source>
</evidence>
<feature type="domain" description="Ig-like" evidence="12">
    <location>
        <begin position="224"/>
        <end position="312"/>
    </location>
</feature>
<dbReference type="OMA" id="PQKHHNQ"/>
<dbReference type="InterPro" id="IPR011161">
    <property type="entry name" value="MHC_I-like_Ag-recog"/>
</dbReference>
<keyword evidence="6 11" id="KW-1133">Transmembrane helix</keyword>
<feature type="compositionally biased region" description="Polar residues" evidence="10">
    <location>
        <begin position="382"/>
        <end position="392"/>
    </location>
</feature>
<keyword evidence="5" id="KW-0391">Immunity</keyword>
<dbReference type="Proteomes" id="UP000695026">
    <property type="component" value="Unplaced"/>
</dbReference>
<dbReference type="SUPFAM" id="SSF48726">
    <property type="entry name" value="Immunoglobulin"/>
    <property type="match status" value="2"/>
</dbReference>
<evidence type="ECO:0000256" key="7">
    <source>
        <dbReference type="ARBA" id="ARBA00023136"/>
    </source>
</evidence>
<dbReference type="KEGG" id="pbi:103058405"/>
<evidence type="ECO:0000256" key="2">
    <source>
        <dbReference type="ARBA" id="ARBA00022451"/>
    </source>
</evidence>
<name>A0A9F5N307_PYTBI</name>
<dbReference type="GO" id="GO:0005615">
    <property type="term" value="C:extracellular space"/>
    <property type="evidence" value="ECO:0007669"/>
    <property type="project" value="TreeGrafter"/>
</dbReference>
<evidence type="ECO:0000256" key="9">
    <source>
        <dbReference type="ARBA" id="ARBA00023180"/>
    </source>
</evidence>
<dbReference type="GO" id="GO:0009897">
    <property type="term" value="C:external side of plasma membrane"/>
    <property type="evidence" value="ECO:0007669"/>
    <property type="project" value="TreeGrafter"/>
</dbReference>
<dbReference type="PROSITE" id="PS00290">
    <property type="entry name" value="IG_MHC"/>
    <property type="match status" value="2"/>
</dbReference>
<dbReference type="PANTHER" id="PTHR16675:SF242">
    <property type="entry name" value="MAJOR HISTOCOMPATIBILITY COMPLEX CLASS I-RELATED GENE PROTEIN"/>
    <property type="match status" value="1"/>
</dbReference>
<dbReference type="Pfam" id="PF07654">
    <property type="entry name" value="C1-set"/>
    <property type="match status" value="2"/>
</dbReference>
<gene>
    <name evidence="14" type="primary">LOC103058405</name>
</gene>
<keyword evidence="2" id="KW-0490">MHC I</keyword>
<dbReference type="InterPro" id="IPR037055">
    <property type="entry name" value="MHC_I-like_Ag-recog_sf"/>
</dbReference>
<accession>A0A9F5N307</accession>
<dbReference type="SMART" id="SM00407">
    <property type="entry name" value="IGc1"/>
    <property type="match status" value="2"/>
</dbReference>
<keyword evidence="13" id="KW-1185">Reference proteome</keyword>
<dbReference type="GO" id="GO:0002474">
    <property type="term" value="P:antigen processing and presentation of peptide antigen via MHC class I"/>
    <property type="evidence" value="ECO:0007669"/>
    <property type="project" value="UniProtKB-KW"/>
</dbReference>
<dbReference type="InterPro" id="IPR050208">
    <property type="entry name" value="MHC_class-I_related"/>
</dbReference>
<dbReference type="GO" id="GO:0006955">
    <property type="term" value="P:immune response"/>
    <property type="evidence" value="ECO:0007669"/>
    <property type="project" value="TreeGrafter"/>
</dbReference>
<evidence type="ECO:0000256" key="6">
    <source>
        <dbReference type="ARBA" id="ARBA00022989"/>
    </source>
</evidence>
<comment type="subcellular location">
    <subcellularLocation>
        <location evidence="1">Membrane</location>
        <topology evidence="1">Single-pass type I membrane protein</topology>
    </subcellularLocation>
</comment>
<evidence type="ECO:0000256" key="1">
    <source>
        <dbReference type="ARBA" id="ARBA00004479"/>
    </source>
</evidence>
<dbReference type="GeneID" id="103058405"/>
<protein>
    <submittedName>
        <fullName evidence="14">Patr class I histocompatibility antigen, A-2 alpha chain-like</fullName>
    </submittedName>
</protein>
<dbReference type="AlphaFoldDB" id="A0A9F5N307"/>
<evidence type="ECO:0000256" key="10">
    <source>
        <dbReference type="SAM" id="MobiDB-lite"/>
    </source>
</evidence>
<dbReference type="SUPFAM" id="SSF54452">
    <property type="entry name" value="MHC antigen-recognition domain"/>
    <property type="match status" value="1"/>
</dbReference>
<keyword evidence="7 11" id="KW-0472">Membrane</keyword>
<evidence type="ECO:0000256" key="3">
    <source>
        <dbReference type="ARBA" id="ARBA00022692"/>
    </source>
</evidence>
<evidence type="ECO:0000259" key="12">
    <source>
        <dbReference type="PROSITE" id="PS50835"/>
    </source>
</evidence>
<dbReference type="InterPro" id="IPR011162">
    <property type="entry name" value="MHC_I/II-like_Ag-recog"/>
</dbReference>
<dbReference type="Gene3D" id="3.30.500.10">
    <property type="entry name" value="MHC class I-like antigen recognition-like"/>
    <property type="match status" value="1"/>
</dbReference>
<dbReference type="InterPro" id="IPR013783">
    <property type="entry name" value="Ig-like_fold"/>
</dbReference>
<feature type="domain" description="Ig-like" evidence="12">
    <location>
        <begin position="129"/>
        <end position="215"/>
    </location>
</feature>
<dbReference type="InterPro" id="IPR007110">
    <property type="entry name" value="Ig-like_dom"/>
</dbReference>
<feature type="transmembrane region" description="Helical" evidence="11">
    <location>
        <begin position="320"/>
        <end position="343"/>
    </location>
</feature>
<dbReference type="InterPro" id="IPR003597">
    <property type="entry name" value="Ig_C1-set"/>
</dbReference>
<keyword evidence="3 11" id="KW-0812">Transmembrane</keyword>
<keyword evidence="8" id="KW-1015">Disulfide bond</keyword>
<evidence type="ECO:0000256" key="5">
    <source>
        <dbReference type="ARBA" id="ARBA00022859"/>
    </source>
</evidence>
<keyword evidence="9" id="KW-0325">Glycoprotein</keyword>
<keyword evidence="4" id="KW-0732">Signal</keyword>
<sequence length="392" mass="44501">MQRYDSKTKRMQPLALWINQSRDNDYWDMETSAVRYDEKDFLENLQDLLAPQKHHNQSKGDHILQCIDGCELMANGEGGKIHRDAVDGREMKGEGFHSYSRTFLGGNCIQWLKRHLRVLETVSQRKELPIVKVTHQASINSLHALTCQAYGFYPKEINTSWRKNGEVFDQNSSSVHIAPNSDGTFYARLSIQINPKERKLYRCHVEHVSSSEPLDVVLEETEPPAVTITRMVDGDGLEILNCSICDFYPKEIYTTWKRDGEIWDQETIRGDIIRHWDGTYCTWISITIDPKEKDRYGCYVEHDGLQEPLHVVVGASESKLGLLLGCVAAVLVIVSIIIGLLIYCKKRQGGYRAAANSDPKSSSSGRGNHEEHPLTETGVPLLTNTENTSQQH</sequence>